<dbReference type="Gene3D" id="3.40.50.620">
    <property type="entry name" value="HUPs"/>
    <property type="match status" value="1"/>
</dbReference>
<dbReference type="PANTHER" id="PTHR38657">
    <property type="entry name" value="SLR1343 PROTEIN"/>
    <property type="match status" value="1"/>
</dbReference>
<organism evidence="2 3">
    <name type="scientific">Algoriphagus halophilus</name>
    <dbReference type="NCBI Taxonomy" id="226505"/>
    <lineage>
        <taxon>Bacteria</taxon>
        <taxon>Pseudomonadati</taxon>
        <taxon>Bacteroidota</taxon>
        <taxon>Cytophagia</taxon>
        <taxon>Cytophagales</taxon>
        <taxon>Cyclobacteriaceae</taxon>
        <taxon>Algoriphagus</taxon>
    </lineage>
</organism>
<feature type="region of interest" description="Disordered" evidence="1">
    <location>
        <begin position="173"/>
        <end position="199"/>
    </location>
</feature>
<evidence type="ECO:0000313" key="3">
    <source>
        <dbReference type="Proteomes" id="UP000185221"/>
    </source>
</evidence>
<sequence>MNDVEETNTMEKAINLIFPHQLFSTGPLLKNGNEIYLIEEFLFFKQYRFHQQKLAFHRASMKAYQDFLEKEGLTVHYIESHSELSDIRKFSKEINDKKITKIHCIDPVDNWLEKRVGEMSRSCELILHENPAFLNNKEELSTFFKVNKKSFFQTSFYKQQRKDRGILLDKNQEPEGGSWTYDTENRKKYPKGKTPPSITFPDATEHWKEAMDYTQKHFGENPGKLSKQPIYPIDRKQAAEWLDQFLKNRFHEFGAYEDAIVKEESFLNHSMLSPLINAGLLVPNEVIEKSLEFSKKEKVPINSTEGFVRQIIGWREFIRGMYECKGSYSRTRNFWGFKRRIPASFYDGTTGIEPVDQTIKKVLNTGYCHHIERLMILGNFMLLCEFDPDEVYRWFMELFIDAYDWVMVPNVYGMSQFADGGLFATKPYIGGSNYLKKMSDYPKGDWEKVWDGLFWRFIDEHQDFFKSNPRISMLYYSWERMGKEKKEVHLTNAENFLGNL</sequence>
<protein>
    <submittedName>
        <fullName evidence="2">Deoxyribodipyrimidine photolyase-related protein</fullName>
    </submittedName>
</protein>
<dbReference type="InterPro" id="IPR007357">
    <property type="entry name" value="PhrB-like"/>
</dbReference>
<dbReference type="InterPro" id="IPR014729">
    <property type="entry name" value="Rossmann-like_a/b/a_fold"/>
</dbReference>
<keyword evidence="2" id="KW-0456">Lyase</keyword>
<dbReference type="Proteomes" id="UP000185221">
    <property type="component" value="Unassembled WGS sequence"/>
</dbReference>
<proteinExistence type="predicted"/>
<dbReference type="RefSeq" id="WP_317045221.1">
    <property type="nucleotide sequence ID" value="NZ_FSRC01000001.1"/>
</dbReference>
<dbReference type="SUPFAM" id="SSF48173">
    <property type="entry name" value="Cryptochrome/photolyase FAD-binding domain"/>
    <property type="match status" value="1"/>
</dbReference>
<dbReference type="InterPro" id="IPR036134">
    <property type="entry name" value="Crypto/Photolyase_FAD-like_sf"/>
</dbReference>
<evidence type="ECO:0000256" key="1">
    <source>
        <dbReference type="SAM" id="MobiDB-lite"/>
    </source>
</evidence>
<keyword evidence="3" id="KW-1185">Reference proteome</keyword>
<dbReference type="Pfam" id="PF04244">
    <property type="entry name" value="DPRP"/>
    <property type="match status" value="1"/>
</dbReference>
<evidence type="ECO:0000313" key="2">
    <source>
        <dbReference type="EMBL" id="SIN69433.1"/>
    </source>
</evidence>
<dbReference type="InterPro" id="IPR052551">
    <property type="entry name" value="UV-DNA_repair_photolyase"/>
</dbReference>
<dbReference type="GO" id="GO:0016829">
    <property type="term" value="F:lyase activity"/>
    <property type="evidence" value="ECO:0007669"/>
    <property type="project" value="UniProtKB-KW"/>
</dbReference>
<dbReference type="Gene3D" id="1.10.10.1710">
    <property type="entry name" value="Deoxyribodipyrimidine photolyase-related"/>
    <property type="match status" value="1"/>
</dbReference>
<reference evidence="3" key="1">
    <citation type="submission" date="2016-11" db="EMBL/GenBank/DDBJ databases">
        <authorList>
            <person name="Varghese N."/>
            <person name="Submissions S."/>
        </authorList>
    </citation>
    <scope>NUCLEOTIDE SEQUENCE [LARGE SCALE GENOMIC DNA]</scope>
    <source>
        <strain evidence="3">DSM 15292</strain>
    </source>
</reference>
<dbReference type="Gene3D" id="1.10.579.10">
    <property type="entry name" value="DNA Cyclobutane Dipyrimidine Photolyase, subunit A, domain 3"/>
    <property type="match status" value="1"/>
</dbReference>
<name>A0A1N6DFH6_9BACT</name>
<dbReference type="STRING" id="226505.SAMN05444394_0819"/>
<dbReference type="Gene3D" id="1.25.40.80">
    <property type="match status" value="1"/>
</dbReference>
<gene>
    <name evidence="2" type="ORF">SAMN05444394_0819</name>
</gene>
<dbReference type="EMBL" id="FSRC01000001">
    <property type="protein sequence ID" value="SIN69433.1"/>
    <property type="molecule type" value="Genomic_DNA"/>
</dbReference>
<dbReference type="PANTHER" id="PTHR38657:SF1">
    <property type="entry name" value="SLR1343 PROTEIN"/>
    <property type="match status" value="1"/>
</dbReference>
<accession>A0A1N6DFH6</accession>
<dbReference type="AlphaFoldDB" id="A0A1N6DFH6"/>